<organism evidence="3 4">
    <name type="scientific">Patiria miniata</name>
    <name type="common">Bat star</name>
    <name type="synonym">Asterina miniata</name>
    <dbReference type="NCBI Taxonomy" id="46514"/>
    <lineage>
        <taxon>Eukaryota</taxon>
        <taxon>Metazoa</taxon>
        <taxon>Echinodermata</taxon>
        <taxon>Eleutherozoa</taxon>
        <taxon>Asterozoa</taxon>
        <taxon>Asteroidea</taxon>
        <taxon>Valvatacea</taxon>
        <taxon>Valvatida</taxon>
        <taxon>Asterinidae</taxon>
        <taxon>Patiria</taxon>
    </lineage>
</organism>
<dbReference type="PANTHER" id="PTHR34344:SF1">
    <property type="entry name" value="BUBLIN COILED-COIL PROTEIN"/>
    <property type="match status" value="1"/>
</dbReference>
<dbReference type="RefSeq" id="XP_038046841.1">
    <property type="nucleotide sequence ID" value="XM_038190913.1"/>
</dbReference>
<evidence type="ECO:0000313" key="3">
    <source>
        <dbReference type="EnsemblMetazoa" id="XP_038046841.1"/>
    </source>
</evidence>
<keyword evidence="4" id="KW-1185">Reference proteome</keyword>
<protein>
    <submittedName>
        <fullName evidence="3">Uncharacterized protein</fullName>
    </submittedName>
</protein>
<sequence length="97" mass="10755">MGEYGEGPNNPPNNSMKDIGDVTPTALAENIEATEEYAALEQTLDQLDSCLDDLEQKNDSLNSKLKELLDSTLQIHQEMTQQRLKANSKDADKDKST</sequence>
<reference evidence="3" key="1">
    <citation type="submission" date="2022-11" db="UniProtKB">
        <authorList>
            <consortium name="EnsemblMetazoa"/>
        </authorList>
    </citation>
    <scope>IDENTIFICATION</scope>
</reference>
<dbReference type="PANTHER" id="PTHR34344">
    <property type="entry name" value="UPF0184 PROTEIN C9ORF16"/>
    <property type="match status" value="1"/>
</dbReference>
<dbReference type="Proteomes" id="UP000887568">
    <property type="component" value="Unplaced"/>
</dbReference>
<proteinExistence type="predicted"/>
<accession>A0A913Z763</accession>
<feature type="region of interest" description="Disordered" evidence="2">
    <location>
        <begin position="1"/>
        <end position="21"/>
    </location>
</feature>
<dbReference type="EnsemblMetazoa" id="XM_038190913.1">
    <property type="protein sequence ID" value="XP_038046841.1"/>
    <property type="gene ID" value="LOC119721041"/>
</dbReference>
<evidence type="ECO:0000313" key="4">
    <source>
        <dbReference type="Proteomes" id="UP000887568"/>
    </source>
</evidence>
<evidence type="ECO:0000256" key="2">
    <source>
        <dbReference type="SAM" id="MobiDB-lite"/>
    </source>
</evidence>
<dbReference type="OrthoDB" id="10050612at2759"/>
<feature type="coiled-coil region" evidence="1">
    <location>
        <begin position="30"/>
        <end position="71"/>
    </location>
</feature>
<dbReference type="Pfam" id="PF03670">
    <property type="entry name" value="UPF0184"/>
    <property type="match status" value="1"/>
</dbReference>
<dbReference type="AlphaFoldDB" id="A0A913Z763"/>
<evidence type="ECO:0000256" key="1">
    <source>
        <dbReference type="SAM" id="Coils"/>
    </source>
</evidence>
<dbReference type="OMA" id="IHQEMSA"/>
<name>A0A913Z763_PATMI</name>
<keyword evidence="1" id="KW-0175">Coiled coil</keyword>
<dbReference type="Gene3D" id="1.20.120.330">
    <property type="entry name" value="Nucleotidyltransferases domain 2"/>
    <property type="match status" value="1"/>
</dbReference>
<dbReference type="GeneID" id="119721041"/>
<dbReference type="InterPro" id="IPR005374">
    <property type="entry name" value="BBLN_eukaryota"/>
</dbReference>